<feature type="compositionally biased region" description="Polar residues" evidence="3">
    <location>
        <begin position="146"/>
        <end position="157"/>
    </location>
</feature>
<evidence type="ECO:0000256" key="2">
    <source>
        <dbReference type="PROSITE-ProRule" id="PRU00035"/>
    </source>
</evidence>
<feature type="compositionally biased region" description="Basic and acidic residues" evidence="3">
    <location>
        <begin position="259"/>
        <end position="274"/>
    </location>
</feature>
<protein>
    <recommendedName>
        <fullName evidence="4">Bromo domain-containing protein</fullName>
    </recommendedName>
</protein>
<dbReference type="CDD" id="cd04369">
    <property type="entry name" value="Bromodomain"/>
    <property type="match status" value="1"/>
</dbReference>
<proteinExistence type="predicted"/>
<keyword evidence="6" id="KW-1185">Reference proteome</keyword>
<name>A0ABP0YYY3_9ROSI</name>
<dbReference type="PROSITE" id="PS00633">
    <property type="entry name" value="BROMODOMAIN_1"/>
    <property type="match status" value="1"/>
</dbReference>
<keyword evidence="1 2" id="KW-0103">Bromodomain</keyword>
<feature type="compositionally biased region" description="Basic residues" evidence="3">
    <location>
        <begin position="8"/>
        <end position="17"/>
    </location>
</feature>
<evidence type="ECO:0000256" key="1">
    <source>
        <dbReference type="ARBA" id="ARBA00023117"/>
    </source>
</evidence>
<feature type="region of interest" description="Disordered" evidence="3">
    <location>
        <begin position="259"/>
        <end position="290"/>
    </location>
</feature>
<dbReference type="PRINTS" id="PR00503">
    <property type="entry name" value="BROMODOMAIN"/>
</dbReference>
<feature type="domain" description="Bromo" evidence="4">
    <location>
        <begin position="173"/>
        <end position="243"/>
    </location>
</feature>
<dbReference type="SMART" id="SM00297">
    <property type="entry name" value="BROMO"/>
    <property type="match status" value="1"/>
</dbReference>
<dbReference type="InterPro" id="IPR036427">
    <property type="entry name" value="Bromodomain-like_sf"/>
</dbReference>
<gene>
    <name evidence="5" type="ORF">CITCOLO1_LOCUS17375</name>
</gene>
<dbReference type="EMBL" id="OZ021741">
    <property type="protein sequence ID" value="CAK9325122.1"/>
    <property type="molecule type" value="Genomic_DNA"/>
</dbReference>
<organism evidence="5 6">
    <name type="scientific">Citrullus colocynthis</name>
    <name type="common">colocynth</name>
    <dbReference type="NCBI Taxonomy" id="252529"/>
    <lineage>
        <taxon>Eukaryota</taxon>
        <taxon>Viridiplantae</taxon>
        <taxon>Streptophyta</taxon>
        <taxon>Embryophyta</taxon>
        <taxon>Tracheophyta</taxon>
        <taxon>Spermatophyta</taxon>
        <taxon>Magnoliopsida</taxon>
        <taxon>eudicotyledons</taxon>
        <taxon>Gunneridae</taxon>
        <taxon>Pentapetalae</taxon>
        <taxon>rosids</taxon>
        <taxon>fabids</taxon>
        <taxon>Cucurbitales</taxon>
        <taxon>Cucurbitaceae</taxon>
        <taxon>Benincaseae</taxon>
        <taxon>Citrullus</taxon>
    </lineage>
</organism>
<dbReference type="Pfam" id="PF00439">
    <property type="entry name" value="Bromodomain"/>
    <property type="match status" value="1"/>
</dbReference>
<dbReference type="PANTHER" id="PTHR22881">
    <property type="entry name" value="BROMODOMAIN CONTAINING PROTEIN"/>
    <property type="match status" value="1"/>
</dbReference>
<reference evidence="5 6" key="1">
    <citation type="submission" date="2024-03" db="EMBL/GenBank/DDBJ databases">
        <authorList>
            <person name="Gkanogiannis A."/>
            <person name="Becerra Lopez-Lavalle L."/>
        </authorList>
    </citation>
    <scope>NUCLEOTIDE SEQUENCE [LARGE SCALE GENOMIC DNA]</scope>
</reference>
<feature type="region of interest" description="Disordered" evidence="3">
    <location>
        <begin position="1"/>
        <end position="21"/>
    </location>
</feature>
<feature type="compositionally biased region" description="Basic residues" evidence="3">
    <location>
        <begin position="275"/>
        <end position="286"/>
    </location>
</feature>
<evidence type="ECO:0000313" key="6">
    <source>
        <dbReference type="Proteomes" id="UP001642487"/>
    </source>
</evidence>
<feature type="region of interest" description="Disordered" evidence="3">
    <location>
        <begin position="66"/>
        <end position="86"/>
    </location>
</feature>
<sequence>MGEVSKSTMKKKKKKGRPSLLDLQKRFLKQQKLQEQHQQPHNAFDITSNPRIPSSCQNHNVHLATERVNGGDDGDDDDERIEKKHKPLLGLTSRQNYPTLSAYSLRKSASYAEDSAAALKRRRIGAAQFGSSEVREEKALKATDTAHGSQVESGPTTTLPDKKLLIFILDRLQKKDTHGVFSEPVDPNDLPDYHVIIENPMDFGTVRAKLDGGAYANLEQFEEDIFLICSNAMKYNASDTVFFRQARSIQELAKKDFENLRRESSDESEPEQKVVRRGRPPGKSLKKSLGLGNPIESIGAEFCSGATLASGCDDSYNVNGYNLRRARSTFRPLPADPLARTSTAQHGETLASWLPEWKNEFPASVLKGVLKSGKNNNMAVNENRRDTYNRSMSCGNWPSVFGNLDGDLKQLIAVGLHAEHGYARSLALFAADLGPVVWNIALKKIERISRELGRVLIQEIEMLQQHRMLPVDGRSSDMKTVAESTAILPCRSMSGSNIGVSNDFLKLGEDADDEMDRVRNSESETALLDRSRGVIGSTTCIPNEQNDQKSVVPSNIHHINGILFPHFSQEMRMVRLDSILGGTSCSDNSTVPCQMHCTSPALNTASFQTPAGVGDVDLLSQAGMPKLTEDASQSHTLWHSPALVYFQDSIDTQQDERGEKARWQELSTRPVLDSVTFNPDLNFGLGLSAAPSSNLQILSQIQPDLVLQL</sequence>
<dbReference type="PROSITE" id="PS50014">
    <property type="entry name" value="BROMODOMAIN_2"/>
    <property type="match status" value="1"/>
</dbReference>
<evidence type="ECO:0000313" key="5">
    <source>
        <dbReference type="EMBL" id="CAK9325122.1"/>
    </source>
</evidence>
<evidence type="ECO:0000259" key="4">
    <source>
        <dbReference type="PROSITE" id="PS50014"/>
    </source>
</evidence>
<dbReference type="InterPro" id="IPR018359">
    <property type="entry name" value="Bromodomain_CS"/>
</dbReference>
<accession>A0ABP0YYY3</accession>
<evidence type="ECO:0000256" key="3">
    <source>
        <dbReference type="SAM" id="MobiDB-lite"/>
    </source>
</evidence>
<dbReference type="InterPro" id="IPR001487">
    <property type="entry name" value="Bromodomain"/>
</dbReference>
<dbReference type="Gene3D" id="1.20.920.10">
    <property type="entry name" value="Bromodomain-like"/>
    <property type="match status" value="1"/>
</dbReference>
<dbReference type="SUPFAM" id="SSF47370">
    <property type="entry name" value="Bromodomain"/>
    <property type="match status" value="1"/>
</dbReference>
<dbReference type="InterPro" id="IPR051831">
    <property type="entry name" value="Bromodomain_contain_prot"/>
</dbReference>
<feature type="region of interest" description="Disordered" evidence="3">
    <location>
        <begin position="135"/>
        <end position="157"/>
    </location>
</feature>
<dbReference type="Proteomes" id="UP001642487">
    <property type="component" value="Chromosome 7"/>
</dbReference>
<dbReference type="PANTHER" id="PTHR22881:SF11">
    <property type="entry name" value="BROMODOMAIN-CONTAINING PROTEIN DDB_G0270170-LIKE ISOFORM X1"/>
    <property type="match status" value="1"/>
</dbReference>